<evidence type="ECO:0000259" key="16">
    <source>
        <dbReference type="PROSITE" id="PS51671"/>
    </source>
</evidence>
<sequence>MKVIKFGGSSLANATQLRKVFNIVKSDSSRKIVVVSAPGKRSSDDEKVTDLLIQLATSHIEGNYDEEVLKKILVRYKEISDELELKPEVFELVRIHFKNLKERNDLSSEYLMDAYKASGEDLNARLIASYFNQEGLAAKYVGPREAKLWVSDTPGEARVLEESYHELEYLQLTNEVIVFPGFYGVTKEGKIVTFSRGGSDITGSILANAVNADEYENFTDVDAIYVASPKIVHKPLPIDVLSYTEMRELSYAGFSVFHTEALLPSIKKGIPVHVCNTNNPEASGTYIMKGKVTSPNVISGIASSPGFVSIYVKKYLMNHEIGFLRKVLTIFEEEGISIEHIPTGIDDATIIIRGEDATDEQLESIVERFYAELDVDEASFTRGLCLIMLVGEGMVNMVGTTARVASTLARTQINIELYNQGVSEVSMMFGILDQYEKKAIRALYDEFFGEEKEYQVVE</sequence>
<dbReference type="UniPathway" id="UPA00051">
    <property type="reaction ID" value="UER00462"/>
</dbReference>
<evidence type="ECO:0000256" key="6">
    <source>
        <dbReference type="ARBA" id="ARBA00022679"/>
    </source>
</evidence>
<evidence type="ECO:0000313" key="17">
    <source>
        <dbReference type="EMBL" id="EEW37970.1"/>
    </source>
</evidence>
<dbReference type="NCBIfam" id="TIGR00657">
    <property type="entry name" value="asp_kinases"/>
    <property type="match status" value="1"/>
</dbReference>
<evidence type="ECO:0000256" key="14">
    <source>
        <dbReference type="RuleBase" id="RU003448"/>
    </source>
</evidence>
<keyword evidence="15" id="KW-0028">Amino-acid biosynthesis</keyword>
<dbReference type="PANTHER" id="PTHR21499">
    <property type="entry name" value="ASPARTATE KINASE"/>
    <property type="match status" value="1"/>
</dbReference>
<reference evidence="17 18" key="1">
    <citation type="submission" date="2009-08" db="EMBL/GenBank/DDBJ databases">
        <authorList>
            <person name="Muzny D."/>
            <person name="Qin X."/>
            <person name="Deng J."/>
            <person name="Jiang H."/>
            <person name="Liu Y."/>
            <person name="Qu J."/>
            <person name="Song X.-Z."/>
            <person name="Zhang L."/>
            <person name="Thornton R."/>
            <person name="Coyle M."/>
            <person name="Francisco L."/>
            <person name="Jackson L."/>
            <person name="Javaid M."/>
            <person name="Korchina V."/>
            <person name="Kovar C."/>
            <person name="Mata R."/>
            <person name="Mathew T."/>
            <person name="Ngo R."/>
            <person name="Nguyen L."/>
            <person name="Nguyen N."/>
            <person name="Okwuonu G."/>
            <person name="Ongeri F."/>
            <person name="Pham C."/>
            <person name="Simmons D."/>
            <person name="Wilczek-Boney K."/>
            <person name="Hale W."/>
            <person name="Jakkamsetti A."/>
            <person name="Pham P."/>
            <person name="Ruth R."/>
            <person name="San Lucas F."/>
            <person name="Warren J."/>
            <person name="Zhang J."/>
            <person name="Zhao Z."/>
            <person name="Zhou C."/>
            <person name="Zhu D."/>
            <person name="Lee S."/>
            <person name="Bess C."/>
            <person name="Blankenburg K."/>
            <person name="Forbes L."/>
            <person name="Fu Q."/>
            <person name="Gubbala S."/>
            <person name="Hirani K."/>
            <person name="Jayaseelan J.C."/>
            <person name="Lara F."/>
            <person name="Munidasa M."/>
            <person name="Palculict T."/>
            <person name="Patil S."/>
            <person name="Pu L.-L."/>
            <person name="Saada N."/>
            <person name="Tang L."/>
            <person name="Weissenberger G."/>
            <person name="Zhu Y."/>
            <person name="Hemphill L."/>
            <person name="Shang Y."/>
            <person name="Youmans B."/>
            <person name="Ayvaz T."/>
            <person name="Ross M."/>
            <person name="Santibanez J."/>
            <person name="Aqrawi P."/>
            <person name="Gross S."/>
            <person name="Joshi V."/>
            <person name="Fowler G."/>
            <person name="Nazareth L."/>
            <person name="Reid J."/>
            <person name="Worley K."/>
            <person name="Petrosino J."/>
            <person name="Highlander S."/>
            <person name="Gibbs R."/>
        </authorList>
    </citation>
    <scope>NUCLEOTIDE SEQUENCE [LARGE SCALE GENOMIC DNA]</scope>
    <source>
        <strain evidence="17 18">ATCC 49175</strain>
    </source>
</reference>
<dbReference type="STRING" id="638301.HMPREF0444_0214"/>
<evidence type="ECO:0000256" key="11">
    <source>
        <dbReference type="ARBA" id="ARBA00023154"/>
    </source>
</evidence>
<dbReference type="GO" id="GO:0005829">
    <property type="term" value="C:cytosol"/>
    <property type="evidence" value="ECO:0007669"/>
    <property type="project" value="TreeGrafter"/>
</dbReference>
<feature type="binding site" evidence="13">
    <location>
        <position position="120"/>
    </location>
    <ligand>
        <name>substrate</name>
    </ligand>
</feature>
<dbReference type="CDD" id="cd04916">
    <property type="entry name" value="ACT_AKiii-YclM-BS_2"/>
    <property type="match status" value="1"/>
</dbReference>
<dbReference type="InterPro" id="IPR045865">
    <property type="entry name" value="ACT-like_dom_sf"/>
</dbReference>
<dbReference type="InterPro" id="IPR001048">
    <property type="entry name" value="Asp/Glu/Uridylate_kinase"/>
</dbReference>
<dbReference type="PROSITE" id="PS51671">
    <property type="entry name" value="ACT"/>
    <property type="match status" value="2"/>
</dbReference>
<evidence type="ECO:0000256" key="15">
    <source>
        <dbReference type="RuleBase" id="RU004249"/>
    </source>
</evidence>
<keyword evidence="6 14" id="KW-0808">Transferase</keyword>
<keyword evidence="10" id="KW-0220">Diaminopimelate biosynthesis</keyword>
<comment type="function">
    <text evidence="1">Catalyzes the phosphorylation of the beta-carboxyl group of aspartic acid with ATP to yield 4-phospho-L-aspartate, which is involved in the branched biosynthetic pathway leading to the biosynthesis of amino acids threonine, isoleucine and methionine.</text>
</comment>
<evidence type="ECO:0000256" key="9">
    <source>
        <dbReference type="ARBA" id="ARBA00022840"/>
    </source>
</evidence>
<dbReference type="AlphaFoldDB" id="C8NE69"/>
<dbReference type="EC" id="2.7.2.4" evidence="14"/>
<organism evidence="17 18">
    <name type="scientific">Granulicatella adiacens ATCC 49175</name>
    <dbReference type="NCBI Taxonomy" id="638301"/>
    <lineage>
        <taxon>Bacteria</taxon>
        <taxon>Bacillati</taxon>
        <taxon>Bacillota</taxon>
        <taxon>Bacilli</taxon>
        <taxon>Lactobacillales</taxon>
        <taxon>Carnobacteriaceae</taxon>
        <taxon>Granulicatella</taxon>
    </lineage>
</organism>
<dbReference type="FunFam" id="3.30.2130.10:FF:000001">
    <property type="entry name" value="Bifunctional aspartokinase/homoserine dehydrogenase"/>
    <property type="match status" value="1"/>
</dbReference>
<feature type="domain" description="ACT" evidence="16">
    <location>
        <begin position="312"/>
        <end position="383"/>
    </location>
</feature>
<dbReference type="GO" id="GO:0009089">
    <property type="term" value="P:lysine biosynthetic process via diaminopimelate"/>
    <property type="evidence" value="ECO:0007669"/>
    <property type="project" value="UniProtKB-UniPathway"/>
</dbReference>
<evidence type="ECO:0000256" key="12">
    <source>
        <dbReference type="ARBA" id="ARBA00047872"/>
    </source>
</evidence>
<keyword evidence="7 13" id="KW-0547">Nucleotide-binding</keyword>
<protein>
    <recommendedName>
        <fullName evidence="14">Aspartokinase</fullName>
        <ecNumber evidence="14">2.7.2.4</ecNumber>
    </recommendedName>
</protein>
<dbReference type="NCBIfam" id="NF006540">
    <property type="entry name" value="PRK09034.1"/>
    <property type="match status" value="1"/>
</dbReference>
<dbReference type="GO" id="GO:0009090">
    <property type="term" value="P:homoserine biosynthetic process"/>
    <property type="evidence" value="ECO:0007669"/>
    <property type="project" value="TreeGrafter"/>
</dbReference>
<dbReference type="GO" id="GO:0004072">
    <property type="term" value="F:aspartate kinase activity"/>
    <property type="evidence" value="ECO:0007669"/>
    <property type="project" value="UniProtKB-EC"/>
</dbReference>
<dbReference type="Proteomes" id="UP000005926">
    <property type="component" value="Unassembled WGS sequence"/>
</dbReference>
<feature type="binding site" evidence="13">
    <location>
        <begin position="5"/>
        <end position="8"/>
    </location>
    <ligand>
        <name>ATP</name>
        <dbReference type="ChEBI" id="CHEBI:30616"/>
    </ligand>
</feature>
<dbReference type="InterPro" id="IPR005260">
    <property type="entry name" value="Asp_kin_monofn"/>
</dbReference>
<dbReference type="FunFam" id="3.40.1160.10:FF:000027">
    <property type="entry name" value="Aspartokinase"/>
    <property type="match status" value="1"/>
</dbReference>
<keyword evidence="18" id="KW-1185">Reference proteome</keyword>
<feature type="binding site" evidence="13">
    <location>
        <position position="225"/>
    </location>
    <ligand>
        <name>ATP</name>
        <dbReference type="ChEBI" id="CHEBI:30616"/>
    </ligand>
</feature>
<comment type="similarity">
    <text evidence="5 14">Belongs to the aspartokinase family.</text>
</comment>
<feature type="binding site" evidence="13">
    <location>
        <position position="49"/>
    </location>
    <ligand>
        <name>substrate</name>
    </ligand>
</feature>
<comment type="pathway">
    <text evidence="3 15">Amino-acid biosynthesis; L-methionine biosynthesis via de novo pathway; L-homoserine from L-aspartate: step 1/3.</text>
</comment>
<dbReference type="PIRSF" id="PIRSF000726">
    <property type="entry name" value="Asp_kin"/>
    <property type="match status" value="1"/>
</dbReference>
<evidence type="ECO:0000256" key="10">
    <source>
        <dbReference type="ARBA" id="ARBA00022915"/>
    </source>
</evidence>
<gene>
    <name evidence="17" type="ORF">HMPREF0444_0214</name>
</gene>
<comment type="pathway">
    <text evidence="4 15">Amino-acid biosynthesis; L-threonine biosynthesis; L-threonine from L-aspartate: step 1/5.</text>
</comment>
<dbReference type="Gene3D" id="3.40.1160.10">
    <property type="entry name" value="Acetylglutamate kinase-like"/>
    <property type="match status" value="1"/>
</dbReference>
<evidence type="ECO:0000313" key="18">
    <source>
        <dbReference type="Proteomes" id="UP000005926"/>
    </source>
</evidence>
<comment type="catalytic activity">
    <reaction evidence="12 14">
        <text>L-aspartate + ATP = 4-phospho-L-aspartate + ADP</text>
        <dbReference type="Rhea" id="RHEA:23776"/>
        <dbReference type="ChEBI" id="CHEBI:29991"/>
        <dbReference type="ChEBI" id="CHEBI:30616"/>
        <dbReference type="ChEBI" id="CHEBI:57535"/>
        <dbReference type="ChEBI" id="CHEBI:456216"/>
        <dbReference type="EC" id="2.7.2.4"/>
    </reaction>
</comment>
<evidence type="ECO:0000256" key="3">
    <source>
        <dbReference type="ARBA" id="ARBA00004986"/>
    </source>
</evidence>
<dbReference type="SUPFAM" id="SSF53633">
    <property type="entry name" value="Carbamate kinase-like"/>
    <property type="match status" value="1"/>
</dbReference>
<proteinExistence type="inferred from homology"/>
<dbReference type="Pfam" id="PF00696">
    <property type="entry name" value="AA_kinase"/>
    <property type="match status" value="1"/>
</dbReference>
<evidence type="ECO:0000256" key="13">
    <source>
        <dbReference type="PIRSR" id="PIRSR000726-1"/>
    </source>
</evidence>
<keyword evidence="8 14" id="KW-0418">Kinase</keyword>
<evidence type="ECO:0000256" key="8">
    <source>
        <dbReference type="ARBA" id="ARBA00022777"/>
    </source>
</evidence>
<dbReference type="CDD" id="cd04911">
    <property type="entry name" value="ACT_AKiii-YclM-BS_1"/>
    <property type="match status" value="1"/>
</dbReference>
<dbReference type="GO" id="GO:0009088">
    <property type="term" value="P:threonine biosynthetic process"/>
    <property type="evidence" value="ECO:0007669"/>
    <property type="project" value="UniProtKB-UniPathway"/>
</dbReference>
<evidence type="ECO:0000256" key="7">
    <source>
        <dbReference type="ARBA" id="ARBA00022741"/>
    </source>
</evidence>
<dbReference type="RefSeq" id="WP_005605176.1">
    <property type="nucleotide sequence ID" value="NZ_CP102283.1"/>
</dbReference>
<dbReference type="InterPro" id="IPR002912">
    <property type="entry name" value="ACT_dom"/>
</dbReference>
<dbReference type="GO" id="GO:0005524">
    <property type="term" value="F:ATP binding"/>
    <property type="evidence" value="ECO:0007669"/>
    <property type="project" value="UniProtKB-KW"/>
</dbReference>
<dbReference type="PROSITE" id="PS00324">
    <property type="entry name" value="ASPARTOKINASE"/>
    <property type="match status" value="1"/>
</dbReference>
<comment type="caution">
    <text evidence="17">The sequence shown here is derived from an EMBL/GenBank/DDBJ whole genome shotgun (WGS) entry which is preliminary data.</text>
</comment>
<dbReference type="InterPro" id="IPR001341">
    <property type="entry name" value="Asp_kinase"/>
</dbReference>
<keyword evidence="9 13" id="KW-0067">ATP-binding</keyword>
<dbReference type="InterPro" id="IPR036393">
    <property type="entry name" value="AceGlu_kinase-like_sf"/>
</dbReference>
<dbReference type="PANTHER" id="PTHR21499:SF67">
    <property type="entry name" value="ASPARTOKINASE 3"/>
    <property type="match status" value="1"/>
</dbReference>
<feature type="binding site" evidence="13">
    <location>
        <begin position="219"/>
        <end position="220"/>
    </location>
    <ligand>
        <name>ATP</name>
        <dbReference type="ChEBI" id="CHEBI:30616"/>
    </ligand>
</feature>
<dbReference type="eggNOG" id="COG0527">
    <property type="taxonomic scope" value="Bacteria"/>
</dbReference>
<feature type="domain" description="ACT" evidence="16">
    <location>
        <begin position="389"/>
        <end position="458"/>
    </location>
</feature>
<name>C8NE69_9LACT</name>
<dbReference type="GO" id="GO:0019877">
    <property type="term" value="P:diaminopimelate biosynthetic process"/>
    <property type="evidence" value="ECO:0007669"/>
    <property type="project" value="UniProtKB-KW"/>
</dbReference>
<accession>C8NE69</accession>
<comment type="pathway">
    <text evidence="2 15">Amino-acid biosynthesis; L-lysine biosynthesis via DAP pathway; (S)-tetrahydrodipicolinate from L-aspartate: step 1/4.</text>
</comment>
<evidence type="ECO:0000256" key="4">
    <source>
        <dbReference type="ARBA" id="ARBA00005139"/>
    </source>
</evidence>
<evidence type="ECO:0000256" key="2">
    <source>
        <dbReference type="ARBA" id="ARBA00004766"/>
    </source>
</evidence>
<dbReference type="InterPro" id="IPR018042">
    <property type="entry name" value="Aspartate_kinase_CS"/>
</dbReference>
<evidence type="ECO:0000256" key="5">
    <source>
        <dbReference type="ARBA" id="ARBA00010122"/>
    </source>
</evidence>
<dbReference type="HOGENOM" id="CLU_009116_6_2_9"/>
<dbReference type="UniPathway" id="UPA00050">
    <property type="reaction ID" value="UER00461"/>
</dbReference>
<dbReference type="GeneID" id="78411519"/>
<evidence type="ECO:0000256" key="1">
    <source>
        <dbReference type="ARBA" id="ARBA00003121"/>
    </source>
</evidence>
<dbReference type="EMBL" id="ACKZ01000008">
    <property type="protein sequence ID" value="EEW37970.1"/>
    <property type="molecule type" value="Genomic_DNA"/>
</dbReference>
<dbReference type="UniPathway" id="UPA00034">
    <property type="reaction ID" value="UER00015"/>
</dbReference>
<dbReference type="SUPFAM" id="SSF55021">
    <property type="entry name" value="ACT-like"/>
    <property type="match status" value="2"/>
</dbReference>
<dbReference type="InterPro" id="IPR054352">
    <property type="entry name" value="ACT_Aspartokinase"/>
</dbReference>
<keyword evidence="11" id="KW-0457">Lysine biosynthesis</keyword>
<dbReference type="Pfam" id="PF22468">
    <property type="entry name" value="ACT_9"/>
    <property type="match status" value="1"/>
</dbReference>
<dbReference type="Gene3D" id="3.30.2130.10">
    <property type="entry name" value="VC0802-like"/>
    <property type="match status" value="1"/>
</dbReference>